<evidence type="ECO:0000259" key="1">
    <source>
        <dbReference type="PROSITE" id="PS50878"/>
    </source>
</evidence>
<reference evidence="2 3" key="1">
    <citation type="journal article" date="2016" name="Nat. Commun.">
        <title>Extremotolerant tardigrade genome and improved radiotolerance of human cultured cells by tardigrade-unique protein.</title>
        <authorList>
            <person name="Hashimoto T."/>
            <person name="Horikawa D.D."/>
            <person name="Saito Y."/>
            <person name="Kuwahara H."/>
            <person name="Kozuka-Hata H."/>
            <person name="Shin-I T."/>
            <person name="Minakuchi Y."/>
            <person name="Ohishi K."/>
            <person name="Motoyama A."/>
            <person name="Aizu T."/>
            <person name="Enomoto A."/>
            <person name="Kondo K."/>
            <person name="Tanaka S."/>
            <person name="Hara Y."/>
            <person name="Koshikawa S."/>
            <person name="Sagara H."/>
            <person name="Miura T."/>
            <person name="Yokobori S."/>
            <person name="Miyagawa K."/>
            <person name="Suzuki Y."/>
            <person name="Kubo T."/>
            <person name="Oyama M."/>
            <person name="Kohara Y."/>
            <person name="Fujiyama A."/>
            <person name="Arakawa K."/>
            <person name="Katayama T."/>
            <person name="Toyoda A."/>
            <person name="Kunieda T."/>
        </authorList>
    </citation>
    <scope>NUCLEOTIDE SEQUENCE [LARGE SCALE GENOMIC DNA]</scope>
    <source>
        <strain evidence="2 3">YOKOZUNA-1</strain>
    </source>
</reference>
<gene>
    <name evidence="2" type="primary">RvY_05649-1</name>
    <name evidence="2" type="synonym">RvY_05649.1</name>
    <name evidence="2" type="ORF">RvY_05649</name>
</gene>
<dbReference type="OrthoDB" id="415822at2759"/>
<name>A0A1D1V5I7_RAMVA</name>
<dbReference type="EMBL" id="BDGG01000002">
    <property type="protein sequence ID" value="GAU93758.1"/>
    <property type="molecule type" value="Genomic_DNA"/>
</dbReference>
<keyword evidence="3" id="KW-1185">Reference proteome</keyword>
<proteinExistence type="predicted"/>
<comment type="caution">
    <text evidence="2">The sequence shown here is derived from an EMBL/GenBank/DDBJ whole genome shotgun (WGS) entry which is preliminary data.</text>
</comment>
<accession>A0A1D1V5I7</accession>
<feature type="domain" description="Reverse transcriptase" evidence="1">
    <location>
        <begin position="1"/>
        <end position="100"/>
    </location>
</feature>
<evidence type="ECO:0000313" key="3">
    <source>
        <dbReference type="Proteomes" id="UP000186922"/>
    </source>
</evidence>
<organism evidence="2 3">
    <name type="scientific">Ramazzottius varieornatus</name>
    <name type="common">Water bear</name>
    <name type="synonym">Tardigrade</name>
    <dbReference type="NCBI Taxonomy" id="947166"/>
    <lineage>
        <taxon>Eukaryota</taxon>
        <taxon>Metazoa</taxon>
        <taxon>Ecdysozoa</taxon>
        <taxon>Tardigrada</taxon>
        <taxon>Eutardigrada</taxon>
        <taxon>Parachela</taxon>
        <taxon>Hypsibioidea</taxon>
        <taxon>Ramazzottiidae</taxon>
        <taxon>Ramazzottius</taxon>
    </lineage>
</organism>
<protein>
    <recommendedName>
        <fullName evidence="1">Reverse transcriptase domain-containing protein</fullName>
    </recommendedName>
</protein>
<dbReference type="PROSITE" id="PS50878">
    <property type="entry name" value="RT_POL"/>
    <property type="match status" value="1"/>
</dbReference>
<dbReference type="InterPro" id="IPR000477">
    <property type="entry name" value="RT_dom"/>
</dbReference>
<evidence type="ECO:0000313" key="2">
    <source>
        <dbReference type="EMBL" id="GAU93758.1"/>
    </source>
</evidence>
<sequence length="221" mass="25345">MLKYLESVAEGEAEAFADDAMVSSTGKTVAEATSRLNTILARLVEWVDQSSLALNREKCVYMVLTTSHRKKHVESSTDKVKLGDHELQREECVRYLGVQIDQHLSWLRKPEKHHTVPAYMAELVPRREATREHRLGSKWTDIDASFATAIGKRMFATRLMNLDLRLPKPYWVKRTDTRQVLAVCYLVILVYNNKPSQTWVSKWAVSQRPNVSCPAAHHEDL</sequence>
<dbReference type="Proteomes" id="UP000186922">
    <property type="component" value="Unassembled WGS sequence"/>
</dbReference>
<dbReference type="AlphaFoldDB" id="A0A1D1V5I7"/>